<accession>A0ABX2J127</accession>
<reference evidence="2 3" key="1">
    <citation type="submission" date="2020-06" db="EMBL/GenBank/DDBJ databases">
        <title>Sulfitobacter algicola sp. nov., isolated from green algae.</title>
        <authorList>
            <person name="Wang C."/>
        </authorList>
    </citation>
    <scope>NUCLEOTIDE SEQUENCE [LARGE SCALE GENOMIC DNA]</scope>
    <source>
        <strain evidence="2 3">1151</strain>
    </source>
</reference>
<evidence type="ECO:0000313" key="2">
    <source>
        <dbReference type="EMBL" id="NSX56961.1"/>
    </source>
</evidence>
<protein>
    <submittedName>
        <fullName evidence="2">DUF1127 domain-containing protein</fullName>
    </submittedName>
</protein>
<dbReference type="EMBL" id="JABUFE010000026">
    <property type="protein sequence ID" value="NSX56961.1"/>
    <property type="molecule type" value="Genomic_DNA"/>
</dbReference>
<dbReference type="Pfam" id="PF06568">
    <property type="entry name" value="YjiS-like"/>
    <property type="match status" value="1"/>
</dbReference>
<gene>
    <name evidence="2" type="ORF">HRQ87_19455</name>
</gene>
<comment type="caution">
    <text evidence="2">The sequence shown here is derived from an EMBL/GenBank/DDBJ whole genome shotgun (WGS) entry which is preliminary data.</text>
</comment>
<dbReference type="Proteomes" id="UP000777935">
    <property type="component" value="Unassembled WGS sequence"/>
</dbReference>
<proteinExistence type="predicted"/>
<evidence type="ECO:0000259" key="1">
    <source>
        <dbReference type="Pfam" id="PF06568"/>
    </source>
</evidence>
<dbReference type="RefSeq" id="WP_174140113.1">
    <property type="nucleotide sequence ID" value="NZ_JABUFE010000026.1"/>
</dbReference>
<dbReference type="InterPro" id="IPR009506">
    <property type="entry name" value="YjiS-like"/>
</dbReference>
<feature type="domain" description="YjiS-like" evidence="1">
    <location>
        <begin position="20"/>
        <end position="54"/>
    </location>
</feature>
<sequence>MAHEYSSRFVDTTIPTTITWDHLALWYRNLVTRRALSRLTADGLRDVGISEADRVIETAKPFWR</sequence>
<evidence type="ECO:0000313" key="3">
    <source>
        <dbReference type="Proteomes" id="UP000777935"/>
    </source>
</evidence>
<organism evidence="2 3">
    <name type="scientific">Parasulfitobacter algicola</name>
    <dbReference type="NCBI Taxonomy" id="2614809"/>
    <lineage>
        <taxon>Bacteria</taxon>
        <taxon>Pseudomonadati</taxon>
        <taxon>Pseudomonadota</taxon>
        <taxon>Alphaproteobacteria</taxon>
        <taxon>Rhodobacterales</taxon>
        <taxon>Roseobacteraceae</taxon>
        <taxon>Parasulfitobacter</taxon>
    </lineage>
</organism>
<name>A0ABX2J127_9RHOB</name>
<keyword evidence="3" id="KW-1185">Reference proteome</keyword>